<organism evidence="3 4">
    <name type="scientific">Alcanivorax jadensis T9</name>
    <dbReference type="NCBI Taxonomy" id="1177181"/>
    <lineage>
        <taxon>Bacteria</taxon>
        <taxon>Pseudomonadati</taxon>
        <taxon>Pseudomonadota</taxon>
        <taxon>Gammaproteobacteria</taxon>
        <taxon>Oceanospirillales</taxon>
        <taxon>Alcanivoracaceae</taxon>
        <taxon>Alcanivorax</taxon>
    </lineage>
</organism>
<evidence type="ECO:0008006" key="5">
    <source>
        <dbReference type="Google" id="ProtNLM"/>
    </source>
</evidence>
<evidence type="ECO:0000256" key="1">
    <source>
        <dbReference type="ARBA" id="ARBA00009460"/>
    </source>
</evidence>
<dbReference type="PANTHER" id="PTHR12149:SF8">
    <property type="entry name" value="PROTEIN-RIBULOSAMINE 3-KINASE"/>
    <property type="match status" value="1"/>
</dbReference>
<name>A0ABR4WHQ0_9GAMM</name>
<dbReference type="SUPFAM" id="SSF56112">
    <property type="entry name" value="Protein kinase-like (PK-like)"/>
    <property type="match status" value="1"/>
</dbReference>
<dbReference type="Proteomes" id="UP000029443">
    <property type="component" value="Unassembled WGS sequence"/>
</dbReference>
<dbReference type="Gene3D" id="3.30.200.20">
    <property type="entry name" value="Phosphorylase Kinase, domain 1"/>
    <property type="match status" value="1"/>
</dbReference>
<gene>
    <name evidence="3" type="ORF">T9A_00375</name>
</gene>
<proteinExistence type="inferred from homology"/>
<dbReference type="PIRSF" id="PIRSF006221">
    <property type="entry name" value="Ketosamine-3-kinase"/>
    <property type="match status" value="1"/>
</dbReference>
<sequence>MIDMKLPVLLQQSLNQAGLEGDWTLTPAAGGDTALSGVIDNGASRYFVKQHRNQHLLEAESLGLQALSERLRVPRVIHYYGASAGGVLILEYLSIEPLSGNRDWMAAGAALARLHRIQGRAGYGSHPNNFIGASLQSNAGHSDWRAFFASERLAPQLQRARQQGLPPAAAERIGQVIEQLDRWLPARPPCALVHGDLWQGNLGQVNGEPVFYDPACYHGDPQVDLAMLNLFGAVPAAFYQGYQSECPASLRYQAWPVYDLYHWLNHYNLFGGQYARAVDDTARRLLNTR</sequence>
<dbReference type="InterPro" id="IPR016477">
    <property type="entry name" value="Fructo-/Ketosamine-3-kinase"/>
</dbReference>
<comment type="similarity">
    <text evidence="1 2">Belongs to the fructosamine kinase family.</text>
</comment>
<dbReference type="InterPro" id="IPR011009">
    <property type="entry name" value="Kinase-like_dom_sf"/>
</dbReference>
<dbReference type="EMBL" id="ARXU01000001">
    <property type="protein sequence ID" value="KGD63055.1"/>
    <property type="molecule type" value="Genomic_DNA"/>
</dbReference>
<reference evidence="3 4" key="1">
    <citation type="submission" date="2012-09" db="EMBL/GenBank/DDBJ databases">
        <title>Genome Sequence of alkane-degrading Bacterium Alcanivorax jadensis T9.</title>
        <authorList>
            <person name="Lai Q."/>
            <person name="Shao Z."/>
        </authorList>
    </citation>
    <scope>NUCLEOTIDE SEQUENCE [LARGE SCALE GENOMIC DNA]</scope>
    <source>
        <strain evidence="3 4">T9</strain>
    </source>
</reference>
<comment type="caution">
    <text evidence="3">The sequence shown here is derived from an EMBL/GenBank/DDBJ whole genome shotgun (WGS) entry which is preliminary data.</text>
</comment>
<evidence type="ECO:0000313" key="4">
    <source>
        <dbReference type="Proteomes" id="UP000029443"/>
    </source>
</evidence>
<accession>A0ABR4WHQ0</accession>
<protein>
    <recommendedName>
        <fullName evidence="5">Fructosamine kinase</fullName>
    </recommendedName>
</protein>
<keyword evidence="2" id="KW-0808">Transferase</keyword>
<evidence type="ECO:0000256" key="2">
    <source>
        <dbReference type="PIRNR" id="PIRNR006221"/>
    </source>
</evidence>
<dbReference type="PANTHER" id="PTHR12149">
    <property type="entry name" value="FRUCTOSAMINE 3 KINASE-RELATED PROTEIN"/>
    <property type="match status" value="1"/>
</dbReference>
<dbReference type="Pfam" id="PF03881">
    <property type="entry name" value="Fructosamin_kin"/>
    <property type="match status" value="1"/>
</dbReference>
<keyword evidence="2" id="KW-0418">Kinase</keyword>
<keyword evidence="4" id="KW-1185">Reference proteome</keyword>
<dbReference type="Gene3D" id="3.90.1200.10">
    <property type="match status" value="1"/>
</dbReference>
<evidence type="ECO:0000313" key="3">
    <source>
        <dbReference type="EMBL" id="KGD63055.1"/>
    </source>
</evidence>